<evidence type="ECO:0000259" key="3">
    <source>
        <dbReference type="PROSITE" id="PS51186"/>
    </source>
</evidence>
<accession>A0ABV8U518</accession>
<dbReference type="Pfam" id="PF00583">
    <property type="entry name" value="Acetyltransf_1"/>
    <property type="match status" value="1"/>
</dbReference>
<keyword evidence="1 4" id="KW-0808">Transferase</keyword>
<dbReference type="PANTHER" id="PTHR43877">
    <property type="entry name" value="AMINOALKYLPHOSPHONATE N-ACETYLTRANSFERASE-RELATED-RELATED"/>
    <property type="match status" value="1"/>
</dbReference>
<evidence type="ECO:0000313" key="5">
    <source>
        <dbReference type="Proteomes" id="UP001595823"/>
    </source>
</evidence>
<comment type="caution">
    <text evidence="4">The sequence shown here is derived from an EMBL/GenBank/DDBJ whole genome shotgun (WGS) entry which is preliminary data.</text>
</comment>
<evidence type="ECO:0000256" key="2">
    <source>
        <dbReference type="ARBA" id="ARBA00023315"/>
    </source>
</evidence>
<dbReference type="PROSITE" id="PS51186">
    <property type="entry name" value="GNAT"/>
    <property type="match status" value="1"/>
</dbReference>
<dbReference type="InterPro" id="IPR016181">
    <property type="entry name" value="Acyl_CoA_acyltransferase"/>
</dbReference>
<dbReference type="CDD" id="cd04301">
    <property type="entry name" value="NAT_SF"/>
    <property type="match status" value="1"/>
</dbReference>
<sequence length="158" mass="17163">MSVIAVRRAAADDVGRVAELVRRLFREDSGVRDGTVDQSWPERFGRRWVRGLIGDDEAFLGVVEGPGGGASGYLAGEVGGPTSMRTVRVATLVSLYVDETLRRRGAARELVRVFGAWAEEKGADRIAVTAFASNEAALAFYRSEGFEPRETSMERPVG</sequence>
<protein>
    <submittedName>
        <fullName evidence="4">GNAT family N-acetyltransferase</fullName>
        <ecNumber evidence="4">2.3.-.-</ecNumber>
    </submittedName>
</protein>
<dbReference type="InterPro" id="IPR000182">
    <property type="entry name" value="GNAT_dom"/>
</dbReference>
<proteinExistence type="predicted"/>
<dbReference type="SUPFAM" id="SSF55729">
    <property type="entry name" value="Acyl-CoA N-acyltransferases (Nat)"/>
    <property type="match status" value="1"/>
</dbReference>
<keyword evidence="2 4" id="KW-0012">Acyltransferase</keyword>
<evidence type="ECO:0000256" key="1">
    <source>
        <dbReference type="ARBA" id="ARBA00022679"/>
    </source>
</evidence>
<gene>
    <name evidence="4" type="ORF">ACFPET_21975</name>
</gene>
<dbReference type="Proteomes" id="UP001595823">
    <property type="component" value="Unassembled WGS sequence"/>
</dbReference>
<organism evidence="4 5">
    <name type="scientific">Salininema proteolyticum</name>
    <dbReference type="NCBI Taxonomy" id="1607685"/>
    <lineage>
        <taxon>Bacteria</taxon>
        <taxon>Bacillati</taxon>
        <taxon>Actinomycetota</taxon>
        <taxon>Actinomycetes</taxon>
        <taxon>Glycomycetales</taxon>
        <taxon>Glycomycetaceae</taxon>
        <taxon>Salininema</taxon>
    </lineage>
</organism>
<keyword evidence="5" id="KW-1185">Reference proteome</keyword>
<dbReference type="RefSeq" id="WP_380625280.1">
    <property type="nucleotide sequence ID" value="NZ_JBHSDK010000061.1"/>
</dbReference>
<dbReference type="GO" id="GO:0016746">
    <property type="term" value="F:acyltransferase activity"/>
    <property type="evidence" value="ECO:0007669"/>
    <property type="project" value="UniProtKB-KW"/>
</dbReference>
<dbReference type="InterPro" id="IPR050832">
    <property type="entry name" value="Bact_Acetyltransf"/>
</dbReference>
<evidence type="ECO:0000313" key="4">
    <source>
        <dbReference type="EMBL" id="MFC4337866.1"/>
    </source>
</evidence>
<name>A0ABV8U518_9ACTN</name>
<reference evidence="5" key="1">
    <citation type="journal article" date="2019" name="Int. J. Syst. Evol. Microbiol.">
        <title>The Global Catalogue of Microorganisms (GCM) 10K type strain sequencing project: providing services to taxonomists for standard genome sequencing and annotation.</title>
        <authorList>
            <consortium name="The Broad Institute Genomics Platform"/>
            <consortium name="The Broad Institute Genome Sequencing Center for Infectious Disease"/>
            <person name="Wu L."/>
            <person name="Ma J."/>
        </authorList>
    </citation>
    <scope>NUCLEOTIDE SEQUENCE [LARGE SCALE GENOMIC DNA]</scope>
    <source>
        <strain evidence="5">IBRC-M 10908</strain>
    </source>
</reference>
<dbReference type="EC" id="2.3.-.-" evidence="4"/>
<dbReference type="Gene3D" id="3.40.630.30">
    <property type="match status" value="1"/>
</dbReference>
<feature type="domain" description="N-acetyltransferase" evidence="3">
    <location>
        <begin position="4"/>
        <end position="158"/>
    </location>
</feature>
<dbReference type="EMBL" id="JBHSDK010000061">
    <property type="protein sequence ID" value="MFC4337866.1"/>
    <property type="molecule type" value="Genomic_DNA"/>
</dbReference>